<sequence length="109" mass="12122">MRATSKPRTSAEVLEPQTYAEACELPGHMQLSQKDPELLLKPARPGDVKILSDDEIWTVFVKEKVRALREELPQVAVVEAVLAKEVEEAPEQVEEAELEVEEAEKSLGA</sequence>
<keyword evidence="3" id="KW-1185">Reference proteome</keyword>
<comment type="caution">
    <text evidence="2">The sequence shown here is derived from an EMBL/GenBank/DDBJ whole genome shotgun (WGS) entry which is preliminary data.</text>
</comment>
<evidence type="ECO:0000313" key="3">
    <source>
        <dbReference type="Proteomes" id="UP001066276"/>
    </source>
</evidence>
<gene>
    <name evidence="2" type="ORF">NDU88_001321</name>
</gene>
<protein>
    <submittedName>
        <fullName evidence="2">Uncharacterized protein</fullName>
    </submittedName>
</protein>
<accession>A0AAV7SC99</accession>
<feature type="compositionally biased region" description="Acidic residues" evidence="1">
    <location>
        <begin position="90"/>
        <end position="102"/>
    </location>
</feature>
<reference evidence="2" key="1">
    <citation type="journal article" date="2022" name="bioRxiv">
        <title>Sequencing and chromosome-scale assembly of the giantPleurodeles waltlgenome.</title>
        <authorList>
            <person name="Brown T."/>
            <person name="Elewa A."/>
            <person name="Iarovenko S."/>
            <person name="Subramanian E."/>
            <person name="Araus A.J."/>
            <person name="Petzold A."/>
            <person name="Susuki M."/>
            <person name="Suzuki K.-i.T."/>
            <person name="Hayashi T."/>
            <person name="Toyoda A."/>
            <person name="Oliveira C."/>
            <person name="Osipova E."/>
            <person name="Leigh N.D."/>
            <person name="Simon A."/>
            <person name="Yun M.H."/>
        </authorList>
    </citation>
    <scope>NUCLEOTIDE SEQUENCE</scope>
    <source>
        <strain evidence="2">20211129_DDA</strain>
        <tissue evidence="2">Liver</tissue>
    </source>
</reference>
<feature type="region of interest" description="Disordered" evidence="1">
    <location>
        <begin position="90"/>
        <end position="109"/>
    </location>
</feature>
<evidence type="ECO:0000313" key="2">
    <source>
        <dbReference type="EMBL" id="KAJ1160828.1"/>
    </source>
</evidence>
<name>A0AAV7SC99_PLEWA</name>
<dbReference type="AlphaFoldDB" id="A0AAV7SC99"/>
<organism evidence="2 3">
    <name type="scientific">Pleurodeles waltl</name>
    <name type="common">Iberian ribbed newt</name>
    <dbReference type="NCBI Taxonomy" id="8319"/>
    <lineage>
        <taxon>Eukaryota</taxon>
        <taxon>Metazoa</taxon>
        <taxon>Chordata</taxon>
        <taxon>Craniata</taxon>
        <taxon>Vertebrata</taxon>
        <taxon>Euteleostomi</taxon>
        <taxon>Amphibia</taxon>
        <taxon>Batrachia</taxon>
        <taxon>Caudata</taxon>
        <taxon>Salamandroidea</taxon>
        <taxon>Salamandridae</taxon>
        <taxon>Pleurodelinae</taxon>
        <taxon>Pleurodeles</taxon>
    </lineage>
</organism>
<proteinExistence type="predicted"/>
<dbReference type="Proteomes" id="UP001066276">
    <property type="component" value="Chromosome 4_2"/>
</dbReference>
<dbReference type="EMBL" id="JANPWB010000008">
    <property type="protein sequence ID" value="KAJ1160828.1"/>
    <property type="molecule type" value="Genomic_DNA"/>
</dbReference>
<evidence type="ECO:0000256" key="1">
    <source>
        <dbReference type="SAM" id="MobiDB-lite"/>
    </source>
</evidence>